<proteinExistence type="predicted"/>
<protein>
    <submittedName>
        <fullName evidence="1">Uncharacterized protein</fullName>
    </submittedName>
</protein>
<sequence length="26" mass="2859">GLNFTSRVIDALKDTGINCEELTLHV</sequence>
<gene>
    <name evidence="1" type="ORF">EZS27_024497</name>
</gene>
<organism evidence="1">
    <name type="scientific">termite gut metagenome</name>
    <dbReference type="NCBI Taxonomy" id="433724"/>
    <lineage>
        <taxon>unclassified sequences</taxon>
        <taxon>metagenomes</taxon>
        <taxon>organismal metagenomes</taxon>
    </lineage>
</organism>
<name>A0A5J4QYE3_9ZZZZ</name>
<dbReference type="EMBL" id="SNRY01002174">
    <property type="protein sequence ID" value="KAA6326399.1"/>
    <property type="molecule type" value="Genomic_DNA"/>
</dbReference>
<dbReference type="AlphaFoldDB" id="A0A5J4QYE3"/>
<evidence type="ECO:0000313" key="1">
    <source>
        <dbReference type="EMBL" id="KAA6326399.1"/>
    </source>
</evidence>
<reference evidence="1" key="1">
    <citation type="submission" date="2019-03" db="EMBL/GenBank/DDBJ databases">
        <title>Single cell metagenomics reveals metabolic interactions within the superorganism composed of flagellate Streblomastix strix and complex community of Bacteroidetes bacteria on its surface.</title>
        <authorList>
            <person name="Treitli S.C."/>
            <person name="Kolisko M."/>
            <person name="Husnik F."/>
            <person name="Keeling P."/>
            <person name="Hampl V."/>
        </authorList>
    </citation>
    <scope>NUCLEOTIDE SEQUENCE</scope>
    <source>
        <strain evidence="1">STM</strain>
    </source>
</reference>
<comment type="caution">
    <text evidence="1">The sequence shown here is derived from an EMBL/GenBank/DDBJ whole genome shotgun (WGS) entry which is preliminary data.</text>
</comment>
<accession>A0A5J4QYE3</accession>
<feature type="non-terminal residue" evidence="1">
    <location>
        <position position="1"/>
    </location>
</feature>